<keyword evidence="3" id="KW-1185">Reference proteome</keyword>
<organism evidence="2 3">
    <name type="scientific">Saccharothrix violaceirubra</name>
    <dbReference type="NCBI Taxonomy" id="413306"/>
    <lineage>
        <taxon>Bacteria</taxon>
        <taxon>Bacillati</taxon>
        <taxon>Actinomycetota</taxon>
        <taxon>Actinomycetes</taxon>
        <taxon>Pseudonocardiales</taxon>
        <taxon>Pseudonocardiaceae</taxon>
        <taxon>Saccharothrix</taxon>
    </lineage>
</organism>
<gene>
    <name evidence="2" type="ORF">F4559_004273</name>
</gene>
<evidence type="ECO:0000256" key="1">
    <source>
        <dbReference type="SAM" id="SignalP"/>
    </source>
</evidence>
<protein>
    <submittedName>
        <fullName evidence="2">Putative membrane protein</fullName>
    </submittedName>
</protein>
<name>A0A7W7T5E4_9PSEU</name>
<feature type="chain" id="PRO_5031423736" evidence="1">
    <location>
        <begin position="28"/>
        <end position="390"/>
    </location>
</feature>
<sequence>MGKALRACLGVALITMLTTVPTGVAEAAADPPAIIDLGTLPGDDGSGVTTLNNADTVIGYSRWRRAPGDATSTYRPVKWNAAGVISALPIPPGDTNSSHVVVDLNDSGVIIGNSTDAVASGPTDRGLRWAPDGTVKVLAPLPGDTASRATDVTADGTVLGQSWRQGSPARVALWSPDGKATTLPVPSGYDRSSGGAINDDKVVVGNAEGPGKPRLTLLWKPDGTYVEIQDRVGYPFLINNAGAVAGWSPGFRCVKLNPDGTVVDLGPYGQLATLTAAGAVAGGIGNPPYWQPTRWTPDGTATTLPRLPGDQVGSVADIDDRNVTVGASTHVVSTIVREHHAVYWTPDGTLVPLGALPGGKESWTRAINSKGTIAGNSSSPRGERAVLWRL</sequence>
<evidence type="ECO:0000313" key="2">
    <source>
        <dbReference type="EMBL" id="MBB4966914.1"/>
    </source>
</evidence>
<accession>A0A7W7T5E4</accession>
<keyword evidence="1" id="KW-0732">Signal</keyword>
<dbReference type="Proteomes" id="UP000542674">
    <property type="component" value="Unassembled WGS sequence"/>
</dbReference>
<dbReference type="AlphaFoldDB" id="A0A7W7T5E4"/>
<proteinExistence type="predicted"/>
<dbReference type="RefSeq" id="WP_184671219.1">
    <property type="nucleotide sequence ID" value="NZ_BAABAI010000040.1"/>
</dbReference>
<reference evidence="2 3" key="1">
    <citation type="submission" date="2020-08" db="EMBL/GenBank/DDBJ databases">
        <title>Sequencing the genomes of 1000 actinobacteria strains.</title>
        <authorList>
            <person name="Klenk H.-P."/>
        </authorList>
    </citation>
    <scope>NUCLEOTIDE SEQUENCE [LARGE SCALE GENOMIC DNA]</scope>
    <source>
        <strain evidence="2 3">DSM 45084</strain>
    </source>
</reference>
<comment type="caution">
    <text evidence="2">The sequence shown here is derived from an EMBL/GenBank/DDBJ whole genome shotgun (WGS) entry which is preliminary data.</text>
</comment>
<dbReference type="EMBL" id="JACHJS010000001">
    <property type="protein sequence ID" value="MBB4966914.1"/>
    <property type="molecule type" value="Genomic_DNA"/>
</dbReference>
<feature type="signal peptide" evidence="1">
    <location>
        <begin position="1"/>
        <end position="27"/>
    </location>
</feature>
<evidence type="ECO:0000313" key="3">
    <source>
        <dbReference type="Proteomes" id="UP000542674"/>
    </source>
</evidence>